<protein>
    <submittedName>
        <fullName evidence="1">Uncharacterized protein</fullName>
    </submittedName>
</protein>
<accession>A0ACB8B0D9</accession>
<sequence>MRQMPPSEWTTTEQKKWLQARIPEYESHAPTKDFSSFWPPFCEAWFEEFPERSYGAFSNIPVDQPLTDEQKLEDGKAQGKRRKQLKAWMRWHSPHGARARATANANNKLVDKLINPKTHRSLTKSEMYSQHFYTRIKVAVEDRCLKNDLTKRGDKLSAAQAVAKEMFAKENDEIKAKVAALMEEQRDQKNARKAAKSTVSTEERAKMVVNMPALVRNVITNLASATDYAITVIWGGPSASNQLTMSAFHCGELKNGAHFGRAYADFDEKVMAPFSEHLRHMFPSSVEGVSMTETPSEPSEGEDVGVDIEGLYRLSPPIADSNVNDSDSQFDASDRYSTDTIHAAPAAAVDAPPATIIDAQPATVVDASPITVVDAQPVTVVDARPSTVDDAQPVARTHAPLAVHEHLLPMPPLGNEATPYAPLDVDLEPGPIGVVGPDHFGNFARFDDNFMHPEGPQISSLDTVVANPIVAADMDICTINPYATLSNPFATAANPLASALEFYTWIMSVSPTSADP</sequence>
<proteinExistence type="predicted"/>
<name>A0ACB8B0D9_9AGAM</name>
<gene>
    <name evidence="1" type="ORF">BV22DRAFT_1134055</name>
</gene>
<organism evidence="1 2">
    <name type="scientific">Leucogyrophana mollusca</name>
    <dbReference type="NCBI Taxonomy" id="85980"/>
    <lineage>
        <taxon>Eukaryota</taxon>
        <taxon>Fungi</taxon>
        <taxon>Dikarya</taxon>
        <taxon>Basidiomycota</taxon>
        <taxon>Agaricomycotina</taxon>
        <taxon>Agaricomycetes</taxon>
        <taxon>Agaricomycetidae</taxon>
        <taxon>Boletales</taxon>
        <taxon>Boletales incertae sedis</taxon>
        <taxon>Leucogyrophana</taxon>
    </lineage>
</organism>
<comment type="caution">
    <text evidence="1">The sequence shown here is derived from an EMBL/GenBank/DDBJ whole genome shotgun (WGS) entry which is preliminary data.</text>
</comment>
<dbReference type="EMBL" id="MU266691">
    <property type="protein sequence ID" value="KAH7919136.1"/>
    <property type="molecule type" value="Genomic_DNA"/>
</dbReference>
<evidence type="ECO:0000313" key="2">
    <source>
        <dbReference type="Proteomes" id="UP000790709"/>
    </source>
</evidence>
<dbReference type="Proteomes" id="UP000790709">
    <property type="component" value="Unassembled WGS sequence"/>
</dbReference>
<keyword evidence="2" id="KW-1185">Reference proteome</keyword>
<feature type="non-terminal residue" evidence="1">
    <location>
        <position position="516"/>
    </location>
</feature>
<reference evidence="1" key="1">
    <citation type="journal article" date="2021" name="New Phytol.">
        <title>Evolutionary innovations through gain and loss of genes in the ectomycorrhizal Boletales.</title>
        <authorList>
            <person name="Wu G."/>
            <person name="Miyauchi S."/>
            <person name="Morin E."/>
            <person name="Kuo A."/>
            <person name="Drula E."/>
            <person name="Varga T."/>
            <person name="Kohler A."/>
            <person name="Feng B."/>
            <person name="Cao Y."/>
            <person name="Lipzen A."/>
            <person name="Daum C."/>
            <person name="Hundley H."/>
            <person name="Pangilinan J."/>
            <person name="Johnson J."/>
            <person name="Barry K."/>
            <person name="LaButti K."/>
            <person name="Ng V."/>
            <person name="Ahrendt S."/>
            <person name="Min B."/>
            <person name="Choi I.G."/>
            <person name="Park H."/>
            <person name="Plett J.M."/>
            <person name="Magnuson J."/>
            <person name="Spatafora J.W."/>
            <person name="Nagy L.G."/>
            <person name="Henrissat B."/>
            <person name="Grigoriev I.V."/>
            <person name="Yang Z.L."/>
            <person name="Xu J."/>
            <person name="Martin F.M."/>
        </authorList>
    </citation>
    <scope>NUCLEOTIDE SEQUENCE</scope>
    <source>
        <strain evidence="1">KUC20120723A-06</strain>
    </source>
</reference>
<evidence type="ECO:0000313" key="1">
    <source>
        <dbReference type="EMBL" id="KAH7919136.1"/>
    </source>
</evidence>